<accession>A0A1M5GZ27</accession>
<keyword evidence="3" id="KW-1003">Cell membrane</keyword>
<evidence type="ECO:0000313" key="12">
    <source>
        <dbReference type="Proteomes" id="UP000184480"/>
    </source>
</evidence>
<sequence length="269" mass="28643">METKPQKAKARSKGVSAGLVIAGCAVVAFCFFFFVCGDPSGFDEKGHPHPGNYFATLYQGGYVIPIVITLLLTTLALSVERFFALNRASGKGSIPKFVAEAKAKLEAGDIAGAEKLCDDQKGSVANILKAGLVRYQDVESYTDMNNDEKAEIIQHEIEDATTLELPYLEQNLSIIATISTLGTLFGLFGTVLGMIKSFAAMGQEGAPDSTALAVGISEALMNTAMGIGTGALAIIFYNYFQGRVKDTTDAVNEIAFAIGQTYVSKHGRK</sequence>
<comment type="subcellular location">
    <subcellularLocation>
        <location evidence="1">Cell membrane</location>
        <topology evidence="1">Multi-pass membrane protein</topology>
    </subcellularLocation>
    <subcellularLocation>
        <location evidence="8">Membrane</location>
        <topology evidence="8">Multi-pass membrane protein</topology>
    </subcellularLocation>
</comment>
<keyword evidence="12" id="KW-1185">Reference proteome</keyword>
<proteinExistence type="inferred from homology"/>
<dbReference type="InterPro" id="IPR002898">
    <property type="entry name" value="MotA_ExbB_proton_chnl"/>
</dbReference>
<dbReference type="OrthoDB" id="4045at2"/>
<dbReference type="RefSeq" id="WP_062183309.1">
    <property type="nucleotide sequence ID" value="NZ_BBXL01000020.1"/>
</dbReference>
<comment type="similarity">
    <text evidence="8">Belongs to the exbB/tolQ family.</text>
</comment>
<keyword evidence="7 9" id="KW-0472">Membrane</keyword>
<protein>
    <submittedName>
        <fullName evidence="11">Biopolymer transport protein ExbB</fullName>
    </submittedName>
</protein>
<evidence type="ECO:0000259" key="10">
    <source>
        <dbReference type="Pfam" id="PF01618"/>
    </source>
</evidence>
<dbReference type="EMBL" id="FQUC01000015">
    <property type="protein sequence ID" value="SHG08989.1"/>
    <property type="molecule type" value="Genomic_DNA"/>
</dbReference>
<keyword evidence="6 9" id="KW-1133">Transmembrane helix</keyword>
<name>A0A1M5GZ27_9BACT</name>
<evidence type="ECO:0000256" key="6">
    <source>
        <dbReference type="ARBA" id="ARBA00022989"/>
    </source>
</evidence>
<dbReference type="Pfam" id="PF01618">
    <property type="entry name" value="MotA_ExbB"/>
    <property type="match status" value="1"/>
</dbReference>
<feature type="transmembrane region" description="Helical" evidence="9">
    <location>
        <begin position="174"/>
        <end position="199"/>
    </location>
</feature>
<evidence type="ECO:0000256" key="9">
    <source>
        <dbReference type="SAM" id="Phobius"/>
    </source>
</evidence>
<feature type="transmembrane region" description="Helical" evidence="9">
    <location>
        <begin position="55"/>
        <end position="77"/>
    </location>
</feature>
<feature type="domain" description="MotA/TolQ/ExbB proton channel" evidence="10">
    <location>
        <begin position="125"/>
        <end position="250"/>
    </location>
</feature>
<evidence type="ECO:0000256" key="4">
    <source>
        <dbReference type="ARBA" id="ARBA00022692"/>
    </source>
</evidence>
<evidence type="ECO:0000313" key="11">
    <source>
        <dbReference type="EMBL" id="SHG08989.1"/>
    </source>
</evidence>
<dbReference type="GO" id="GO:0005886">
    <property type="term" value="C:plasma membrane"/>
    <property type="evidence" value="ECO:0007669"/>
    <property type="project" value="UniProtKB-SubCell"/>
</dbReference>
<dbReference type="GO" id="GO:0017038">
    <property type="term" value="P:protein import"/>
    <property type="evidence" value="ECO:0007669"/>
    <property type="project" value="TreeGrafter"/>
</dbReference>
<keyword evidence="5 8" id="KW-0653">Protein transport</keyword>
<keyword evidence="4 9" id="KW-0812">Transmembrane</keyword>
<feature type="transmembrane region" description="Helical" evidence="9">
    <location>
        <begin position="14"/>
        <end position="35"/>
    </location>
</feature>
<dbReference type="PANTHER" id="PTHR30625">
    <property type="entry name" value="PROTEIN TOLQ"/>
    <property type="match status" value="1"/>
</dbReference>
<dbReference type="PANTHER" id="PTHR30625:SF15">
    <property type="entry name" value="BIOPOLYMER TRANSPORT PROTEIN EXBB"/>
    <property type="match status" value="1"/>
</dbReference>
<evidence type="ECO:0000256" key="2">
    <source>
        <dbReference type="ARBA" id="ARBA00022448"/>
    </source>
</evidence>
<feature type="transmembrane region" description="Helical" evidence="9">
    <location>
        <begin position="219"/>
        <end position="240"/>
    </location>
</feature>
<organism evidence="11 12">
    <name type="scientific">Dysgonomonas macrotermitis</name>
    <dbReference type="NCBI Taxonomy" id="1346286"/>
    <lineage>
        <taxon>Bacteria</taxon>
        <taxon>Pseudomonadati</taxon>
        <taxon>Bacteroidota</taxon>
        <taxon>Bacteroidia</taxon>
        <taxon>Bacteroidales</taxon>
        <taxon>Dysgonomonadaceae</taxon>
        <taxon>Dysgonomonas</taxon>
    </lineage>
</organism>
<gene>
    <name evidence="11" type="ORF">SAMN05444362_11529</name>
</gene>
<dbReference type="PROSITE" id="PS51257">
    <property type="entry name" value="PROKAR_LIPOPROTEIN"/>
    <property type="match status" value="1"/>
</dbReference>
<evidence type="ECO:0000256" key="1">
    <source>
        <dbReference type="ARBA" id="ARBA00004651"/>
    </source>
</evidence>
<dbReference type="STRING" id="1346286.SAMN05444362_11529"/>
<dbReference type="AlphaFoldDB" id="A0A1M5GZ27"/>
<evidence type="ECO:0000256" key="8">
    <source>
        <dbReference type="RuleBase" id="RU004057"/>
    </source>
</evidence>
<reference evidence="12" key="1">
    <citation type="submission" date="2016-11" db="EMBL/GenBank/DDBJ databases">
        <authorList>
            <person name="Varghese N."/>
            <person name="Submissions S."/>
        </authorList>
    </citation>
    <scope>NUCLEOTIDE SEQUENCE [LARGE SCALE GENOMIC DNA]</scope>
    <source>
        <strain evidence="12">DSM 27370</strain>
    </source>
</reference>
<dbReference type="InterPro" id="IPR050790">
    <property type="entry name" value="ExbB/TolQ_transport"/>
</dbReference>
<evidence type="ECO:0000256" key="3">
    <source>
        <dbReference type="ARBA" id="ARBA00022475"/>
    </source>
</evidence>
<evidence type="ECO:0000256" key="5">
    <source>
        <dbReference type="ARBA" id="ARBA00022927"/>
    </source>
</evidence>
<evidence type="ECO:0000256" key="7">
    <source>
        <dbReference type="ARBA" id="ARBA00023136"/>
    </source>
</evidence>
<keyword evidence="2 8" id="KW-0813">Transport</keyword>
<dbReference type="Proteomes" id="UP000184480">
    <property type="component" value="Unassembled WGS sequence"/>
</dbReference>